<evidence type="ECO:0000313" key="3">
    <source>
        <dbReference type="WBParaSite" id="BXY_1710500.1"/>
    </source>
</evidence>
<name>A0A1I7SVM8_BURXY</name>
<protein>
    <submittedName>
        <fullName evidence="3">CRE-FLP-11 protein</fullName>
    </submittedName>
</protein>
<feature type="signal peptide" evidence="1">
    <location>
        <begin position="1"/>
        <end position="19"/>
    </location>
</feature>
<keyword evidence="1" id="KW-0732">Signal</keyword>
<dbReference type="WBParaSite" id="BXY_1710500.1">
    <property type="protein sequence ID" value="BXY_1710500.1"/>
    <property type="gene ID" value="BXY_1710500"/>
</dbReference>
<evidence type="ECO:0000313" key="2">
    <source>
        <dbReference type="Proteomes" id="UP000095284"/>
    </source>
</evidence>
<sequence length="107" mass="12194">MHSTLGLIVCASLAVMVLSQELSEQDSMDKRARSFAFAKRARSFAFAKKFDPYPFGRSFAFAKRSAEEPLLDVDSLEEDPMDKRARFAFAKRPRNFAFAKRARFAFA</sequence>
<dbReference type="Proteomes" id="UP000095284">
    <property type="component" value="Unplaced"/>
</dbReference>
<reference evidence="3" key="1">
    <citation type="submission" date="2016-11" db="UniProtKB">
        <authorList>
            <consortium name="WormBaseParasite"/>
        </authorList>
    </citation>
    <scope>IDENTIFICATION</scope>
</reference>
<evidence type="ECO:0000256" key="1">
    <source>
        <dbReference type="SAM" id="SignalP"/>
    </source>
</evidence>
<proteinExistence type="predicted"/>
<organism evidence="2 3">
    <name type="scientific">Bursaphelenchus xylophilus</name>
    <name type="common">Pinewood nematode worm</name>
    <name type="synonym">Aphelenchoides xylophilus</name>
    <dbReference type="NCBI Taxonomy" id="6326"/>
    <lineage>
        <taxon>Eukaryota</taxon>
        <taxon>Metazoa</taxon>
        <taxon>Ecdysozoa</taxon>
        <taxon>Nematoda</taxon>
        <taxon>Chromadorea</taxon>
        <taxon>Rhabditida</taxon>
        <taxon>Tylenchina</taxon>
        <taxon>Tylenchomorpha</taxon>
        <taxon>Aphelenchoidea</taxon>
        <taxon>Aphelenchoididae</taxon>
        <taxon>Bursaphelenchus</taxon>
    </lineage>
</organism>
<dbReference type="AlphaFoldDB" id="A0A1I7SVM8"/>
<accession>A0A1I7SVM8</accession>
<feature type="chain" id="PRO_5009306709" evidence="1">
    <location>
        <begin position="20"/>
        <end position="107"/>
    </location>
</feature>